<proteinExistence type="predicted"/>
<dbReference type="AlphaFoldDB" id="A0ABD2W152"/>
<protein>
    <submittedName>
        <fullName evidence="1">Uncharacterized protein</fullName>
    </submittedName>
</protein>
<dbReference type="EMBL" id="JBJJXI010000146">
    <property type="protein sequence ID" value="KAL3386528.1"/>
    <property type="molecule type" value="Genomic_DNA"/>
</dbReference>
<evidence type="ECO:0000313" key="2">
    <source>
        <dbReference type="Proteomes" id="UP001627154"/>
    </source>
</evidence>
<accession>A0ABD2W152</accession>
<gene>
    <name evidence="1" type="ORF">TKK_018029</name>
</gene>
<evidence type="ECO:0000313" key="1">
    <source>
        <dbReference type="EMBL" id="KAL3386528.1"/>
    </source>
</evidence>
<dbReference type="Proteomes" id="UP001627154">
    <property type="component" value="Unassembled WGS sequence"/>
</dbReference>
<comment type="caution">
    <text evidence="1">The sequence shown here is derived from an EMBL/GenBank/DDBJ whole genome shotgun (WGS) entry which is preliminary data.</text>
</comment>
<organism evidence="1 2">
    <name type="scientific">Trichogramma kaykai</name>
    <dbReference type="NCBI Taxonomy" id="54128"/>
    <lineage>
        <taxon>Eukaryota</taxon>
        <taxon>Metazoa</taxon>
        <taxon>Ecdysozoa</taxon>
        <taxon>Arthropoda</taxon>
        <taxon>Hexapoda</taxon>
        <taxon>Insecta</taxon>
        <taxon>Pterygota</taxon>
        <taxon>Neoptera</taxon>
        <taxon>Endopterygota</taxon>
        <taxon>Hymenoptera</taxon>
        <taxon>Apocrita</taxon>
        <taxon>Proctotrupomorpha</taxon>
        <taxon>Chalcidoidea</taxon>
        <taxon>Trichogrammatidae</taxon>
        <taxon>Trichogramma</taxon>
    </lineage>
</organism>
<sequence>MSARRKFHCTRIQCLARDSSDYKRVARTRAKQTILHYVYSSTTSAPRARVLLYIYKTRRMKHSSPFCTAAAAAAAVRVHASVRM</sequence>
<name>A0ABD2W152_9HYME</name>
<keyword evidence="2" id="KW-1185">Reference proteome</keyword>
<reference evidence="1 2" key="1">
    <citation type="journal article" date="2024" name="bioRxiv">
        <title>A reference genome for Trichogramma kaykai: A tiny desert-dwelling parasitoid wasp with competing sex-ratio distorters.</title>
        <authorList>
            <person name="Culotta J."/>
            <person name="Lindsey A.R."/>
        </authorList>
    </citation>
    <scope>NUCLEOTIDE SEQUENCE [LARGE SCALE GENOMIC DNA]</scope>
    <source>
        <strain evidence="1 2">KSX58</strain>
    </source>
</reference>